<feature type="signal peptide" evidence="1">
    <location>
        <begin position="1"/>
        <end position="18"/>
    </location>
</feature>
<feature type="chain" id="PRO_5002044954" evidence="1">
    <location>
        <begin position="19"/>
        <end position="54"/>
    </location>
</feature>
<reference evidence="2" key="2">
    <citation type="journal article" date="2015" name="Data Brief">
        <title>Shoot transcriptome of the giant reed, Arundo donax.</title>
        <authorList>
            <person name="Barrero R.A."/>
            <person name="Guerrero F.D."/>
            <person name="Moolhuijzen P."/>
            <person name="Goolsby J.A."/>
            <person name="Tidwell J."/>
            <person name="Bellgard S.E."/>
            <person name="Bellgard M.I."/>
        </authorList>
    </citation>
    <scope>NUCLEOTIDE SEQUENCE</scope>
    <source>
        <tissue evidence="2">Shoot tissue taken approximately 20 cm above the soil surface</tissue>
    </source>
</reference>
<evidence type="ECO:0000256" key="1">
    <source>
        <dbReference type="SAM" id="SignalP"/>
    </source>
</evidence>
<proteinExistence type="predicted"/>
<protein>
    <submittedName>
        <fullName evidence="2">Uncharacterized protein</fullName>
    </submittedName>
</protein>
<accession>A0A0A8Z3C5</accession>
<evidence type="ECO:0000313" key="2">
    <source>
        <dbReference type="EMBL" id="JAD31250.1"/>
    </source>
</evidence>
<dbReference type="AlphaFoldDB" id="A0A0A8Z3C5"/>
<reference evidence="2" key="1">
    <citation type="submission" date="2014-09" db="EMBL/GenBank/DDBJ databases">
        <authorList>
            <person name="Magalhaes I.L.F."/>
            <person name="Oliveira U."/>
            <person name="Santos F.R."/>
            <person name="Vidigal T.H.D.A."/>
            <person name="Brescovit A.D."/>
            <person name="Santos A.J."/>
        </authorList>
    </citation>
    <scope>NUCLEOTIDE SEQUENCE</scope>
    <source>
        <tissue evidence="2">Shoot tissue taken approximately 20 cm above the soil surface</tissue>
    </source>
</reference>
<sequence length="54" mass="6327">MVFIAQFTFLLCFKQSVSQCLSPQKEVTFFEKESKKNLVEQLAKWSPHRAFDVS</sequence>
<name>A0A0A8Z3C5_ARUDO</name>
<organism evidence="2">
    <name type="scientific">Arundo donax</name>
    <name type="common">Giant reed</name>
    <name type="synonym">Donax arundinaceus</name>
    <dbReference type="NCBI Taxonomy" id="35708"/>
    <lineage>
        <taxon>Eukaryota</taxon>
        <taxon>Viridiplantae</taxon>
        <taxon>Streptophyta</taxon>
        <taxon>Embryophyta</taxon>
        <taxon>Tracheophyta</taxon>
        <taxon>Spermatophyta</taxon>
        <taxon>Magnoliopsida</taxon>
        <taxon>Liliopsida</taxon>
        <taxon>Poales</taxon>
        <taxon>Poaceae</taxon>
        <taxon>PACMAD clade</taxon>
        <taxon>Arundinoideae</taxon>
        <taxon>Arundineae</taxon>
        <taxon>Arundo</taxon>
    </lineage>
</organism>
<dbReference type="EMBL" id="GBRH01266645">
    <property type="protein sequence ID" value="JAD31250.1"/>
    <property type="molecule type" value="Transcribed_RNA"/>
</dbReference>
<keyword evidence="1" id="KW-0732">Signal</keyword>